<organism evidence="4 5">
    <name type="scientific">Candidatus Muproteobacteria bacterium RBG_16_65_31</name>
    <dbReference type="NCBI Taxonomy" id="1817759"/>
    <lineage>
        <taxon>Bacteria</taxon>
        <taxon>Pseudomonadati</taxon>
        <taxon>Pseudomonadota</taxon>
        <taxon>Candidatus Muproteobacteria</taxon>
    </lineage>
</organism>
<keyword evidence="2" id="KW-0812">Transmembrane</keyword>
<dbReference type="AlphaFoldDB" id="A0A1F6TCJ7"/>
<sequence>MIVTSADAMTSENLEGHMTRARSVGSPGVAERFASAIATLSLTLMLVPAVAAPPSGSAANGDTRLESMQIEIWPEYDRPAALVILRGELAGNVALPAVVSLRIPASSGGPAAVAFATEKSGKLLNLAHDRSDAADFIVLRFTVPARFFHVEFYDRLATDIGERSYKYLWPGDLPVSWLDVVLQEPAGASNISVKPELVESASGADGLRYRSAQLGPAERGKPLPIEIRYSKTDPRTSAQILNLSAPAPLPQAGSAPLAAPLPGPKEPSWFFPALGATALLVAAAASAFVLWWRRRRHVGPAARAGYCSKCRNEVVAGDRFCSKCGAPLK</sequence>
<feature type="domain" description="Zinc-ribbon" evidence="3">
    <location>
        <begin position="306"/>
        <end position="328"/>
    </location>
</feature>
<evidence type="ECO:0000313" key="5">
    <source>
        <dbReference type="Proteomes" id="UP000179344"/>
    </source>
</evidence>
<evidence type="ECO:0000256" key="2">
    <source>
        <dbReference type="SAM" id="Phobius"/>
    </source>
</evidence>
<keyword evidence="2" id="KW-1133">Transmembrane helix</keyword>
<accession>A0A1F6TCJ7</accession>
<dbReference type="InterPro" id="IPR026870">
    <property type="entry name" value="Zinc_ribbon_dom"/>
</dbReference>
<protein>
    <recommendedName>
        <fullName evidence="3">Zinc-ribbon domain-containing protein</fullName>
    </recommendedName>
</protein>
<comment type="caution">
    <text evidence="4">The sequence shown here is derived from an EMBL/GenBank/DDBJ whole genome shotgun (WGS) entry which is preliminary data.</text>
</comment>
<reference evidence="4 5" key="1">
    <citation type="journal article" date="2016" name="Nat. Commun.">
        <title>Thousands of microbial genomes shed light on interconnected biogeochemical processes in an aquifer system.</title>
        <authorList>
            <person name="Anantharaman K."/>
            <person name="Brown C.T."/>
            <person name="Hug L.A."/>
            <person name="Sharon I."/>
            <person name="Castelle C.J."/>
            <person name="Probst A.J."/>
            <person name="Thomas B.C."/>
            <person name="Singh A."/>
            <person name="Wilkins M.J."/>
            <person name="Karaoz U."/>
            <person name="Brodie E.L."/>
            <person name="Williams K.H."/>
            <person name="Hubbard S.S."/>
            <person name="Banfield J.F."/>
        </authorList>
    </citation>
    <scope>NUCLEOTIDE SEQUENCE [LARGE SCALE GENOMIC DNA]</scope>
</reference>
<evidence type="ECO:0000259" key="3">
    <source>
        <dbReference type="Pfam" id="PF13240"/>
    </source>
</evidence>
<feature type="region of interest" description="Disordered" evidence="1">
    <location>
        <begin position="1"/>
        <end position="21"/>
    </location>
</feature>
<evidence type="ECO:0000313" key="4">
    <source>
        <dbReference type="EMBL" id="OGI42860.1"/>
    </source>
</evidence>
<evidence type="ECO:0000256" key="1">
    <source>
        <dbReference type="SAM" id="MobiDB-lite"/>
    </source>
</evidence>
<dbReference type="EMBL" id="MFST01000138">
    <property type="protein sequence ID" value="OGI42860.1"/>
    <property type="molecule type" value="Genomic_DNA"/>
</dbReference>
<gene>
    <name evidence="4" type="ORF">A2V92_00085</name>
</gene>
<name>A0A1F6TCJ7_9PROT</name>
<dbReference type="Proteomes" id="UP000179344">
    <property type="component" value="Unassembled WGS sequence"/>
</dbReference>
<dbReference type="Pfam" id="PF13240">
    <property type="entry name" value="Zn_Ribbon_1"/>
    <property type="match status" value="1"/>
</dbReference>
<proteinExistence type="predicted"/>
<feature type="transmembrane region" description="Helical" evidence="2">
    <location>
        <begin position="269"/>
        <end position="292"/>
    </location>
</feature>
<keyword evidence="2" id="KW-0472">Membrane</keyword>